<gene>
    <name evidence="7" type="ORF">FKW44_001923</name>
</gene>
<dbReference type="InterPro" id="IPR029257">
    <property type="entry name" value="RAB3GAP2_C"/>
</dbReference>
<accession>A0A7T8KJI1</accession>
<reference evidence="8" key="1">
    <citation type="submission" date="2021-01" db="EMBL/GenBank/DDBJ databases">
        <title>Caligus Genome Assembly.</title>
        <authorList>
            <person name="Gallardo-Escarate C."/>
        </authorList>
    </citation>
    <scope>NUCLEOTIDE SEQUENCE [LARGE SCALE GENOMIC DNA]</scope>
</reference>
<dbReference type="GO" id="GO:0005096">
    <property type="term" value="F:GTPase activator activity"/>
    <property type="evidence" value="ECO:0007669"/>
    <property type="project" value="UniProtKB-KW"/>
</dbReference>
<dbReference type="OrthoDB" id="2019917at2759"/>
<dbReference type="Proteomes" id="UP000595437">
    <property type="component" value="Chromosome 1"/>
</dbReference>
<evidence type="ECO:0000313" key="8">
    <source>
        <dbReference type="Proteomes" id="UP000595437"/>
    </source>
</evidence>
<organism evidence="7 8">
    <name type="scientific">Caligus rogercresseyi</name>
    <name type="common">Sea louse</name>
    <dbReference type="NCBI Taxonomy" id="217165"/>
    <lineage>
        <taxon>Eukaryota</taxon>
        <taxon>Metazoa</taxon>
        <taxon>Ecdysozoa</taxon>
        <taxon>Arthropoda</taxon>
        <taxon>Crustacea</taxon>
        <taxon>Multicrustacea</taxon>
        <taxon>Hexanauplia</taxon>
        <taxon>Copepoda</taxon>
        <taxon>Siphonostomatoida</taxon>
        <taxon>Caligidae</taxon>
        <taxon>Caligus</taxon>
    </lineage>
</organism>
<keyword evidence="8" id="KW-1185">Reference proteome</keyword>
<evidence type="ECO:0000256" key="1">
    <source>
        <dbReference type="ARBA" id="ARBA00004496"/>
    </source>
</evidence>
<keyword evidence="3" id="KW-0343">GTPase activation</keyword>
<evidence type="ECO:0000256" key="3">
    <source>
        <dbReference type="ARBA" id="ARBA00022468"/>
    </source>
</evidence>
<feature type="domain" description="Rab3GAP regulatory subunit C-terminal" evidence="6">
    <location>
        <begin position="489"/>
        <end position="847"/>
    </location>
</feature>
<dbReference type="PANTHER" id="PTHR12472:SF0">
    <property type="entry name" value="RAB3 GTPASE-ACTIVATING PROTEIN NON-CATALYTIC SUBUNIT"/>
    <property type="match status" value="1"/>
</dbReference>
<dbReference type="AlphaFoldDB" id="A0A7T8KJI1"/>
<dbReference type="PANTHER" id="PTHR12472">
    <property type="entry name" value="RAB3-GAP REGULATORY DOMAIN"/>
    <property type="match status" value="1"/>
</dbReference>
<dbReference type="GO" id="GO:0005737">
    <property type="term" value="C:cytoplasm"/>
    <property type="evidence" value="ECO:0007669"/>
    <property type="project" value="UniProtKB-SubCell"/>
</dbReference>
<dbReference type="InterPro" id="IPR026059">
    <property type="entry name" value="Rab3GAP2"/>
</dbReference>
<dbReference type="InterPro" id="IPR032839">
    <property type="entry name" value="RAB3GAP_N"/>
</dbReference>
<protein>
    <submittedName>
        <fullName evidence="7">Uncharacterized protein</fullName>
    </submittedName>
</protein>
<evidence type="ECO:0000256" key="4">
    <source>
        <dbReference type="ARBA" id="ARBA00022490"/>
    </source>
</evidence>
<comment type="subcellular location">
    <subcellularLocation>
        <location evidence="1">Cytoplasm</location>
    </subcellularLocation>
</comment>
<comment type="similarity">
    <text evidence="2">Belongs to the Rab3-GAP regulatory subunit family.</text>
</comment>
<evidence type="ECO:0000259" key="6">
    <source>
        <dbReference type="Pfam" id="PF14656"/>
    </source>
</evidence>
<evidence type="ECO:0000313" key="7">
    <source>
        <dbReference type="EMBL" id="QQP57059.1"/>
    </source>
</evidence>
<name>A0A7T8KJI1_CALRO</name>
<dbReference type="Pfam" id="PF14656">
    <property type="entry name" value="RAB3GAP2_C"/>
    <property type="match status" value="1"/>
</dbReference>
<dbReference type="Pfam" id="PF14655">
    <property type="entry name" value="RAB3GAP2_N"/>
    <property type="match status" value="1"/>
</dbReference>
<proteinExistence type="inferred from homology"/>
<feature type="domain" description="Rab3-GAP regulatory subunit N-terminal" evidence="5">
    <location>
        <begin position="3"/>
        <end position="107"/>
    </location>
</feature>
<evidence type="ECO:0000256" key="2">
    <source>
        <dbReference type="ARBA" id="ARBA00008153"/>
    </source>
</evidence>
<keyword evidence="4" id="KW-0963">Cytoplasm</keyword>
<evidence type="ECO:0000259" key="5">
    <source>
        <dbReference type="Pfam" id="PF14655"/>
    </source>
</evidence>
<dbReference type="EMBL" id="CP045890">
    <property type="protein sequence ID" value="QQP57059.1"/>
    <property type="molecule type" value="Genomic_DNA"/>
</dbReference>
<sequence length="874" mass="100485">METEKRIEKVMGIKDAKKRVLSLEASPDGRFTVALDLQHRVELFDNDYGRLLHVWKGYHHARTAWIFSQETEKDPSVLLLAIYSPRRKKIEIWSPVNKARITEFPVEDPGTFLKSKDDSKFINLVTGDIFSFVVPFSSVHDPLQGIDKFKRTLHKFYRLRPQDEDAEKYLKELLYLIRSAGSQHQQCSLLLELCQSANVSTKQGLFACNSLKGESQGDIISAFIEKLLAIIDLKVHLESIEAQREAFEGSLDEFIVDNFPGNEVAEFSTDIHLSSSVPIEAISFGKFMSFVEINRFCLPEFRSLNGPNLLPFTFHIASGFLETHMQETKRLLSLACPDLDLSRIFFASATQGSLSMDNMGMFAPLLKNFWGYVSQKFETHRLSAKNFFYHSLMNESNLGIMKLWIGFVGEGAEPNEDLLRVSGLVRTYLLLRKNFLQIAQSSVLKDNTFDEVFNKGNGMLPTVIVSWFVESELRLEVAEEFRSNNEFLFPHSLCSDTFYVHFAFSLFAFQSSALVKNPLSFKDIKSILTDKIQTPVLKHRLSAVLWNNFAKGYVRTLLELFKGPSFKDSAHREVGIREDFMSEFFEFLHFIKTFDLYHWEVVEERVDNLIKYDDVSLVEQPFVGDVINGFSRTEEYEYSAGIYFQAIIIIQFMWQFRIEVNPLSLFKPRDLDEIIFLQEEKQHQSSRGMSLGFGGLLSGLGGDIKRHRNAFLEKTSFRLVDLIESGEGDALRREEFDSWATKYYTISGYWNLRSKSKRYVMRDLYKAGYDAAGREMFEPSSFEQDELHELKSIACLRLAKILSQASPSTTAIVNSVKPELIQKLAYCEVFTKDLVDVPIRKTRDLFSLICSVDEDPEMLDYLSIVRSIQDAELE</sequence>